<evidence type="ECO:0000313" key="1">
    <source>
        <dbReference type="EMBL" id="QHT37274.1"/>
    </source>
</evidence>
<sequence>MSRICPACKILHVPSVCLQRYPYMVCADCTEKTQIRNGARIRFGNCISGGIVGCILNNDFTLSSYSDDNECYVGKTLCYAQETRFGGIVISVNMNHRRNMSKWKILSKIIGKFRVLYWSSVIHANSPISKYNRGEFVS</sequence>
<reference evidence="1" key="1">
    <citation type="journal article" date="2020" name="Nature">
        <title>Giant virus diversity and host interactions through global metagenomics.</title>
        <authorList>
            <person name="Schulz F."/>
            <person name="Roux S."/>
            <person name="Paez-Espino D."/>
            <person name="Jungbluth S."/>
            <person name="Walsh D.A."/>
            <person name="Denef V.J."/>
            <person name="McMahon K.D."/>
            <person name="Konstantinidis K.T."/>
            <person name="Eloe-Fadrosh E.A."/>
            <person name="Kyrpides N.C."/>
            <person name="Woyke T."/>
        </authorList>
    </citation>
    <scope>NUCLEOTIDE SEQUENCE</scope>
    <source>
        <strain evidence="1">GVMAG-S-ERX555967-131</strain>
    </source>
</reference>
<dbReference type="AlphaFoldDB" id="A0A6C0F863"/>
<accession>A0A6C0F863</accession>
<organism evidence="1">
    <name type="scientific">viral metagenome</name>
    <dbReference type="NCBI Taxonomy" id="1070528"/>
    <lineage>
        <taxon>unclassified sequences</taxon>
        <taxon>metagenomes</taxon>
        <taxon>organismal metagenomes</taxon>
    </lineage>
</organism>
<name>A0A6C0F863_9ZZZZ</name>
<dbReference type="EMBL" id="MN738791">
    <property type="protein sequence ID" value="QHT37274.1"/>
    <property type="molecule type" value="Genomic_DNA"/>
</dbReference>
<proteinExistence type="predicted"/>
<protein>
    <submittedName>
        <fullName evidence="1">Uncharacterized protein</fullName>
    </submittedName>
</protein>